<dbReference type="InterPro" id="IPR011990">
    <property type="entry name" value="TPR-like_helical_dom_sf"/>
</dbReference>
<evidence type="ECO:0000313" key="1">
    <source>
        <dbReference type="EMBL" id="GMF26049.1"/>
    </source>
</evidence>
<sequence length="695" mass="78228">MSKVRQTLPLAWMELSGDSAVAPEVVEDFYEASMLCRLPKLQRDVFSYMETHYLDRVSFKMYGQIFTNLTTAKDPQRMRAIFERALTRYDREQGQIPPEIIYRLGISAAIGLDDFVGVKTLMREMEMNGVKPSVEIVSRVMVAQANKGDVKTVLAAAEKLNPQDERKWHEADINRVITSLGIAGEPDAAFDFYRRSQIRLSPQTLMKLMLVCRGNSRPKHALAILANRRRFGLKMLPAQYLTLLEIIEELGIGGAPTNEMALILKEMRENGVRFNDRVHAFIARNQHLLQGTPFMLTPPVSDQSDGIAQVDTDDQPRARESDMPLLRELLDTRKFPQAAAIVDSYAYVQQDSSSLGEEVIIVPAWIADIAVEAYSQNQEIDKVRGLLRGFLKVRGVVKHALSRIVGLFGGKSKLRDNRMAYEAFLAMQFQNFRIYRVRDALTRFKHYDDAKASLELLKQVSEQISEALQDTNILKNAARHREDFMRTLERSGTLNFDPTRAVRDVLRILVGTKKLDLVGSALDILESDGIPIRAVDFEYIFGAMSKVNDKNDGPYPAEDFIMIWEDMTRRNVMPSKAVLRLVVPVLCVQGGPGDDKRWKRAAIEGYHQAVKDQHDNYVLPIACFSMLLQAAAETGSVVDVNAIHAGAVKALGATMNKKHHSLADHSNILETWNAIKSAKAAAERSAYYGRVRNDA</sequence>
<name>A0A9W6U5W7_9STRA</name>
<protein>
    <submittedName>
        <fullName evidence="1">Unnamed protein product</fullName>
    </submittedName>
</protein>
<reference evidence="1" key="1">
    <citation type="submission" date="2023-04" db="EMBL/GenBank/DDBJ databases">
        <title>Phytophthora lilii NBRC 32176.</title>
        <authorList>
            <person name="Ichikawa N."/>
            <person name="Sato H."/>
            <person name="Tonouchi N."/>
        </authorList>
    </citation>
    <scope>NUCLEOTIDE SEQUENCE</scope>
    <source>
        <strain evidence="1">NBRC 32176</strain>
    </source>
</reference>
<gene>
    <name evidence="1" type="ORF">Plil01_001081100</name>
</gene>
<organism evidence="1 2">
    <name type="scientific">Phytophthora lilii</name>
    <dbReference type="NCBI Taxonomy" id="2077276"/>
    <lineage>
        <taxon>Eukaryota</taxon>
        <taxon>Sar</taxon>
        <taxon>Stramenopiles</taxon>
        <taxon>Oomycota</taxon>
        <taxon>Peronosporomycetes</taxon>
        <taxon>Peronosporales</taxon>
        <taxon>Peronosporaceae</taxon>
        <taxon>Phytophthora</taxon>
    </lineage>
</organism>
<proteinExistence type="predicted"/>
<dbReference type="Gene3D" id="1.25.40.10">
    <property type="entry name" value="Tetratricopeptide repeat domain"/>
    <property type="match status" value="1"/>
</dbReference>
<dbReference type="OrthoDB" id="185373at2759"/>
<dbReference type="Proteomes" id="UP001165083">
    <property type="component" value="Unassembled WGS sequence"/>
</dbReference>
<comment type="caution">
    <text evidence="1">The sequence shown here is derived from an EMBL/GenBank/DDBJ whole genome shotgun (WGS) entry which is preliminary data.</text>
</comment>
<dbReference type="EMBL" id="BSXW01000583">
    <property type="protein sequence ID" value="GMF26049.1"/>
    <property type="molecule type" value="Genomic_DNA"/>
</dbReference>
<keyword evidence="2" id="KW-1185">Reference proteome</keyword>
<evidence type="ECO:0000313" key="2">
    <source>
        <dbReference type="Proteomes" id="UP001165083"/>
    </source>
</evidence>
<accession>A0A9W6U5W7</accession>
<dbReference type="AlphaFoldDB" id="A0A9W6U5W7"/>